<evidence type="ECO:0000313" key="7">
    <source>
        <dbReference type="EMBL" id="CAD7223436.1"/>
    </source>
</evidence>
<keyword evidence="3 5" id="KW-0268">Exocytosis</keyword>
<evidence type="ECO:0000256" key="1">
    <source>
        <dbReference type="ARBA" id="ARBA00006756"/>
    </source>
</evidence>
<dbReference type="PANTHER" id="PTHR12542:SF41">
    <property type="entry name" value="EXOCYST COMPLEX COMPONENT 7"/>
    <property type="match status" value="1"/>
</dbReference>
<dbReference type="GO" id="GO:0000145">
    <property type="term" value="C:exocyst"/>
    <property type="evidence" value="ECO:0007669"/>
    <property type="project" value="InterPro"/>
</dbReference>
<evidence type="ECO:0000256" key="4">
    <source>
        <dbReference type="ARBA" id="ARBA00026169"/>
    </source>
</evidence>
<dbReference type="GO" id="GO:0015031">
    <property type="term" value="P:protein transport"/>
    <property type="evidence" value="ECO:0007669"/>
    <property type="project" value="UniProtKB-KW"/>
</dbReference>
<gene>
    <name evidence="7" type="ORF">CTOB1V02_LOCUS1421</name>
</gene>
<dbReference type="OrthoDB" id="1922221at2759"/>
<organism evidence="7">
    <name type="scientific">Cyprideis torosa</name>
    <dbReference type="NCBI Taxonomy" id="163714"/>
    <lineage>
        <taxon>Eukaryota</taxon>
        <taxon>Metazoa</taxon>
        <taxon>Ecdysozoa</taxon>
        <taxon>Arthropoda</taxon>
        <taxon>Crustacea</taxon>
        <taxon>Oligostraca</taxon>
        <taxon>Ostracoda</taxon>
        <taxon>Podocopa</taxon>
        <taxon>Podocopida</taxon>
        <taxon>Cytherocopina</taxon>
        <taxon>Cytheroidea</taxon>
        <taxon>Cytherideidae</taxon>
        <taxon>Cyprideis</taxon>
    </lineage>
</organism>
<keyword evidence="5" id="KW-0653">Protein transport</keyword>
<evidence type="ECO:0000256" key="5">
    <source>
        <dbReference type="RuleBase" id="RU365026"/>
    </source>
</evidence>
<name>A0A7R8W6T4_9CRUS</name>
<feature type="domain" description="Exocyst complex subunit Exo70 C-terminal" evidence="6">
    <location>
        <begin position="328"/>
        <end position="509"/>
    </location>
</feature>
<evidence type="ECO:0000256" key="2">
    <source>
        <dbReference type="ARBA" id="ARBA00022448"/>
    </source>
</evidence>
<comment type="function">
    <text evidence="5">Component of the exocyst complex involved in the docking of exocytic vesicles with fusion sites on the plasma membrane.</text>
</comment>
<accession>A0A7R8W6T4</accession>
<dbReference type="AlphaFoldDB" id="A0A7R8W6T4"/>
<dbReference type="Pfam" id="PF03081">
    <property type="entry name" value="Exo70_C"/>
    <property type="match status" value="2"/>
</dbReference>
<dbReference type="InterPro" id="IPR016159">
    <property type="entry name" value="Cullin_repeat-like_dom_sf"/>
</dbReference>
<dbReference type="Gene3D" id="1.20.1280.170">
    <property type="entry name" value="Exocyst complex component Exo70"/>
    <property type="match status" value="3"/>
</dbReference>
<dbReference type="GO" id="GO:0006887">
    <property type="term" value="P:exocytosis"/>
    <property type="evidence" value="ECO:0007669"/>
    <property type="project" value="UniProtKB-KW"/>
</dbReference>
<dbReference type="Pfam" id="PF20669">
    <property type="entry name" value="Exo70_N"/>
    <property type="match status" value="1"/>
</dbReference>
<dbReference type="InterPro" id="IPR004140">
    <property type="entry name" value="Exo70"/>
</dbReference>
<reference evidence="7" key="1">
    <citation type="submission" date="2020-11" db="EMBL/GenBank/DDBJ databases">
        <authorList>
            <person name="Tran Van P."/>
        </authorList>
    </citation>
    <scope>NUCLEOTIDE SEQUENCE</scope>
</reference>
<protein>
    <recommendedName>
        <fullName evidence="4 5">Exocyst complex component 7</fullName>
    </recommendedName>
    <alternativeName>
        <fullName evidence="5">Exocyst complex component Exo70</fullName>
    </alternativeName>
</protein>
<sequence>MSTHTSAALALKMEEQNRNLNLLKTSMRRFQELSNDISSLLGSFESRLGKLEETILPIYQETGNLQRKQSNVNRTLIQLDTVIRHYSVVQEVEKTIKSEPLVAGGFDEYLSAMNSLWAAWSYFHLHNPQSVELENVKTLFEEGVNTLNREFREILSRNSKVVDPNVLLEALHLDSPEDVNHGYTSIRPPMEWINALRNLAEWLISHNQDSFLTVYAKLRSNALCKSLNALSEKKGTAAAVMARPGKGYTRGISTPTGNGSRKTKLQDVGARLRVMDLPLHLGRSPKLTVGTGTSGGMINSASSATLSAALQEDDRGTGAEESSIERYIAIVNAFVLLAQMEYRLLTEIMPDDEINHTFGIILKDGMGLLSEQGHAITEHIRRSVSRQIFAPVFSSFPLMRHMLALQSDMDELTKGSSEAAAKYKAIVGSFKDTVKNIPHAIVERTDHSDLSSAMESFVESIKFSADKLVPPDGTVHQLTSTVMTYVEHLEGCKEIVAYLLGDIPLYTSAINSLPRDVERATAVLGVYLSTFSVLRSVPYVECSSFNSHVLQSRMQIRELFYDFTGLIEVISTYQPDIEKHYHGQILENKRVYSQSWSRVLHHILSNDLPSSSLQPDKMRDKERQIVKDKFMGFNKEIEELLRVQRGYSIPDPELRESLKRDNKEFILPKYQAFHEKYSACHFSKNKEKYVKYTPTSVSQLIDKFFDVAA</sequence>
<evidence type="ECO:0000259" key="6">
    <source>
        <dbReference type="Pfam" id="PF03081"/>
    </source>
</evidence>
<evidence type="ECO:0000256" key="3">
    <source>
        <dbReference type="ARBA" id="ARBA00022483"/>
    </source>
</evidence>
<dbReference type="SUPFAM" id="SSF74788">
    <property type="entry name" value="Cullin repeat-like"/>
    <property type="match status" value="1"/>
</dbReference>
<dbReference type="PANTHER" id="PTHR12542">
    <property type="entry name" value="EXOCYST COMPLEX PROTEIN EXO70"/>
    <property type="match status" value="1"/>
</dbReference>
<keyword evidence="2 5" id="KW-0813">Transport</keyword>
<dbReference type="InterPro" id="IPR046364">
    <property type="entry name" value="Exo70_C"/>
</dbReference>
<dbReference type="GO" id="GO:0005546">
    <property type="term" value="F:phosphatidylinositol-4,5-bisphosphate binding"/>
    <property type="evidence" value="ECO:0007669"/>
    <property type="project" value="InterPro"/>
</dbReference>
<proteinExistence type="inferred from homology"/>
<dbReference type="EMBL" id="OB660200">
    <property type="protein sequence ID" value="CAD7223436.1"/>
    <property type="molecule type" value="Genomic_DNA"/>
</dbReference>
<feature type="domain" description="Exocyst complex subunit Exo70 C-terminal" evidence="6">
    <location>
        <begin position="573"/>
        <end position="702"/>
    </location>
</feature>
<comment type="similarity">
    <text evidence="1 5">Belongs to the EXO70 family.</text>
</comment>